<keyword evidence="5 10" id="KW-0418">Kinase</keyword>
<dbReference type="PROSITE" id="PS50109">
    <property type="entry name" value="HIS_KIN"/>
    <property type="match status" value="1"/>
</dbReference>
<dbReference type="InterPro" id="IPR026000">
    <property type="entry name" value="Apc5_dom"/>
</dbReference>
<dbReference type="InterPro" id="IPR050736">
    <property type="entry name" value="Sensor_HK_Regulatory"/>
</dbReference>
<accession>A0A975A343</accession>
<feature type="repeat" description="TPR" evidence="7">
    <location>
        <begin position="118"/>
        <end position="151"/>
    </location>
</feature>
<keyword evidence="8" id="KW-1133">Transmembrane helix</keyword>
<name>A0A975A343_9BACT</name>
<evidence type="ECO:0000256" key="2">
    <source>
        <dbReference type="ARBA" id="ARBA00012438"/>
    </source>
</evidence>
<dbReference type="InterPro" id="IPR036097">
    <property type="entry name" value="HisK_dim/P_sf"/>
</dbReference>
<feature type="transmembrane region" description="Helical" evidence="8">
    <location>
        <begin position="347"/>
        <end position="367"/>
    </location>
</feature>
<dbReference type="Gene3D" id="3.30.565.10">
    <property type="entry name" value="Histidine kinase-like ATPase, C-terminal domain"/>
    <property type="match status" value="1"/>
</dbReference>
<gene>
    <name evidence="10" type="ORF">JR347_09080</name>
</gene>
<dbReference type="Pfam" id="PF13424">
    <property type="entry name" value="TPR_12"/>
    <property type="match status" value="1"/>
</dbReference>
<dbReference type="InterPro" id="IPR003594">
    <property type="entry name" value="HATPase_dom"/>
</dbReference>
<evidence type="ECO:0000256" key="8">
    <source>
        <dbReference type="SAM" id="Phobius"/>
    </source>
</evidence>
<dbReference type="SMART" id="SM00387">
    <property type="entry name" value="HATPase_c"/>
    <property type="match status" value="1"/>
</dbReference>
<sequence length="624" mass="69611">MAIIIAIFCFFSNSLVAQKYNVSDSLIEILDRNTEVGESKLDILHDISYQVPQPNKKAKYADLLIEEAVKQKNYRYHYLGYISKGFAQKLLGNHTSSLEAYLNAVKIANQKSDSISLGDAYTNIASLYTAQEDYGKAIEYYKLVEAIYRNKVDPSRIAVLFVNYGYAAYKAEQFELALEVLNKASAIKNGISNRVKSYAKSNLALVLAKTNQIAAATSQLNEAVVIMENNQDYYAISDCLVEIGGVYIDNGQIELGIKNLEEGYNIAREHGLKQQIQNASKHLSEAYKIKGYIEKAFEYQSKYYAYRDSLMSAEKIRELGDLRTEFEVGQKQAEVDLLTAEKKTQKILLYASTGGAILLLALVGLIYKNNRDKTRINAILEDQKAQLEELNKTKDKFFSIISHDLRGPVHAFTGISRLIKYSAEDNDKEGLVEIAEHVEKTSKDLSGMLDGMLEWAMQQQGRMDYKPQQVSLKSIFEGINTLFINSAKAKNIQLQLDVDSDAQVWVDKNSTQTIFRNLVNNAIKFTPEGGSVTASVSQLENSAEIKITDTGIGIPKEKLSQLFNQVGSKSSYGTDGEKGLGLGLQLVYEFVKMNQGTIEVESDEGKGTTFLVNLPLYSDELASV</sequence>
<dbReference type="EC" id="2.7.13.3" evidence="2"/>
<dbReference type="InterPro" id="IPR005467">
    <property type="entry name" value="His_kinase_dom"/>
</dbReference>
<keyword evidence="7" id="KW-0802">TPR repeat</keyword>
<dbReference type="Proteomes" id="UP000662783">
    <property type="component" value="Chromosome"/>
</dbReference>
<keyword evidence="11" id="KW-1185">Reference proteome</keyword>
<dbReference type="InterPro" id="IPR019734">
    <property type="entry name" value="TPR_rpt"/>
</dbReference>
<evidence type="ECO:0000313" key="10">
    <source>
        <dbReference type="EMBL" id="QSE99222.1"/>
    </source>
</evidence>
<dbReference type="SMART" id="SM00388">
    <property type="entry name" value="HisKA"/>
    <property type="match status" value="1"/>
</dbReference>
<dbReference type="Gene3D" id="1.25.40.10">
    <property type="entry name" value="Tetratricopeptide repeat domain"/>
    <property type="match status" value="2"/>
</dbReference>
<keyword evidence="6" id="KW-0902">Two-component regulatory system</keyword>
<evidence type="ECO:0000256" key="7">
    <source>
        <dbReference type="PROSITE-ProRule" id="PRU00339"/>
    </source>
</evidence>
<evidence type="ECO:0000313" key="11">
    <source>
        <dbReference type="Proteomes" id="UP000662783"/>
    </source>
</evidence>
<evidence type="ECO:0000256" key="6">
    <source>
        <dbReference type="ARBA" id="ARBA00023012"/>
    </source>
</evidence>
<dbReference type="InterPro" id="IPR036890">
    <property type="entry name" value="HATPase_C_sf"/>
</dbReference>
<dbReference type="PANTHER" id="PTHR43711">
    <property type="entry name" value="TWO-COMPONENT HISTIDINE KINASE"/>
    <property type="match status" value="1"/>
</dbReference>
<dbReference type="PROSITE" id="PS50005">
    <property type="entry name" value="TPR"/>
    <property type="match status" value="1"/>
</dbReference>
<dbReference type="SUPFAM" id="SSF55874">
    <property type="entry name" value="ATPase domain of HSP90 chaperone/DNA topoisomerase II/histidine kinase"/>
    <property type="match status" value="1"/>
</dbReference>
<dbReference type="KEGG" id="fuv:JR347_09080"/>
<dbReference type="CDD" id="cd00082">
    <property type="entry name" value="HisKA"/>
    <property type="match status" value="1"/>
</dbReference>
<feature type="domain" description="Histidine kinase" evidence="9">
    <location>
        <begin position="400"/>
        <end position="618"/>
    </location>
</feature>
<organism evidence="10 11">
    <name type="scientific">Fulvivirga lutea</name>
    <dbReference type="NCBI Taxonomy" id="2810512"/>
    <lineage>
        <taxon>Bacteria</taxon>
        <taxon>Pseudomonadati</taxon>
        <taxon>Bacteroidota</taxon>
        <taxon>Cytophagia</taxon>
        <taxon>Cytophagales</taxon>
        <taxon>Fulvivirgaceae</taxon>
        <taxon>Fulvivirga</taxon>
    </lineage>
</organism>
<keyword evidence="4" id="KW-0808">Transferase</keyword>
<dbReference type="Gene3D" id="1.10.287.130">
    <property type="match status" value="1"/>
</dbReference>
<dbReference type="EMBL" id="CP070608">
    <property type="protein sequence ID" value="QSE99222.1"/>
    <property type="molecule type" value="Genomic_DNA"/>
</dbReference>
<dbReference type="InterPro" id="IPR011990">
    <property type="entry name" value="TPR-like_helical_dom_sf"/>
</dbReference>
<dbReference type="PANTHER" id="PTHR43711:SF1">
    <property type="entry name" value="HISTIDINE KINASE 1"/>
    <property type="match status" value="1"/>
</dbReference>
<reference evidence="10" key="1">
    <citation type="submission" date="2021-02" db="EMBL/GenBank/DDBJ databases">
        <title>Fulvivirga sp. S481 isolated from sea water.</title>
        <authorList>
            <person name="Bae S.S."/>
            <person name="Baek K."/>
        </authorList>
    </citation>
    <scope>NUCLEOTIDE SEQUENCE</scope>
    <source>
        <strain evidence="10">S481</strain>
    </source>
</reference>
<protein>
    <recommendedName>
        <fullName evidence="2">histidine kinase</fullName>
        <ecNumber evidence="2">2.7.13.3</ecNumber>
    </recommendedName>
</protein>
<dbReference type="PRINTS" id="PR00344">
    <property type="entry name" value="BCTRLSENSOR"/>
</dbReference>
<dbReference type="InterPro" id="IPR004358">
    <property type="entry name" value="Sig_transdc_His_kin-like_C"/>
</dbReference>
<dbReference type="Pfam" id="PF02518">
    <property type="entry name" value="HATPase_c"/>
    <property type="match status" value="1"/>
</dbReference>
<keyword evidence="3" id="KW-0597">Phosphoprotein</keyword>
<dbReference type="FunFam" id="3.30.565.10:FF:000006">
    <property type="entry name" value="Sensor histidine kinase WalK"/>
    <property type="match status" value="1"/>
</dbReference>
<evidence type="ECO:0000256" key="5">
    <source>
        <dbReference type="ARBA" id="ARBA00022777"/>
    </source>
</evidence>
<dbReference type="Pfam" id="PF12862">
    <property type="entry name" value="ANAPC5"/>
    <property type="match status" value="1"/>
</dbReference>
<dbReference type="RefSeq" id="WP_205723733.1">
    <property type="nucleotide sequence ID" value="NZ_CP070608.1"/>
</dbReference>
<evidence type="ECO:0000259" key="9">
    <source>
        <dbReference type="PROSITE" id="PS50109"/>
    </source>
</evidence>
<evidence type="ECO:0000256" key="1">
    <source>
        <dbReference type="ARBA" id="ARBA00000085"/>
    </source>
</evidence>
<dbReference type="SUPFAM" id="SSF47384">
    <property type="entry name" value="Homodimeric domain of signal transducing histidine kinase"/>
    <property type="match status" value="1"/>
</dbReference>
<keyword evidence="8" id="KW-0472">Membrane</keyword>
<keyword evidence="8" id="KW-0812">Transmembrane</keyword>
<proteinExistence type="predicted"/>
<evidence type="ECO:0000256" key="3">
    <source>
        <dbReference type="ARBA" id="ARBA00022553"/>
    </source>
</evidence>
<evidence type="ECO:0000256" key="4">
    <source>
        <dbReference type="ARBA" id="ARBA00022679"/>
    </source>
</evidence>
<comment type="catalytic activity">
    <reaction evidence="1">
        <text>ATP + protein L-histidine = ADP + protein N-phospho-L-histidine.</text>
        <dbReference type="EC" id="2.7.13.3"/>
    </reaction>
</comment>
<dbReference type="InterPro" id="IPR003661">
    <property type="entry name" value="HisK_dim/P_dom"/>
</dbReference>
<dbReference type="SUPFAM" id="SSF48452">
    <property type="entry name" value="TPR-like"/>
    <property type="match status" value="2"/>
</dbReference>
<dbReference type="GO" id="GO:0000155">
    <property type="term" value="F:phosphorelay sensor kinase activity"/>
    <property type="evidence" value="ECO:0007669"/>
    <property type="project" value="InterPro"/>
</dbReference>
<dbReference type="SMART" id="SM00028">
    <property type="entry name" value="TPR"/>
    <property type="match status" value="5"/>
</dbReference>
<dbReference type="AlphaFoldDB" id="A0A975A343"/>